<gene>
    <name evidence="4" type="ORF">SAMN02745746_00275</name>
</gene>
<accession>A0A1Y6B8X9</accession>
<feature type="chain" id="PRO_5013345958" evidence="2">
    <location>
        <begin position="24"/>
        <end position="255"/>
    </location>
</feature>
<evidence type="ECO:0000259" key="3">
    <source>
        <dbReference type="SMART" id="SM00062"/>
    </source>
</evidence>
<dbReference type="Pfam" id="PF00497">
    <property type="entry name" value="SBP_bac_3"/>
    <property type="match status" value="1"/>
</dbReference>
<dbReference type="InterPro" id="IPR001638">
    <property type="entry name" value="Solute-binding_3/MltF_N"/>
</dbReference>
<dbReference type="SUPFAM" id="SSF53850">
    <property type="entry name" value="Periplasmic binding protein-like II"/>
    <property type="match status" value="1"/>
</dbReference>
<reference evidence="5" key="1">
    <citation type="submission" date="2017-04" db="EMBL/GenBank/DDBJ databases">
        <authorList>
            <person name="Varghese N."/>
            <person name="Submissions S."/>
        </authorList>
    </citation>
    <scope>NUCLEOTIDE SEQUENCE [LARGE SCALE GENOMIC DNA]</scope>
    <source>
        <strain evidence="5">DSM 22618</strain>
    </source>
</reference>
<keyword evidence="1 2" id="KW-0732">Signal</keyword>
<proteinExistence type="predicted"/>
<dbReference type="PANTHER" id="PTHR35936">
    <property type="entry name" value="MEMBRANE-BOUND LYTIC MUREIN TRANSGLYCOSYLASE F"/>
    <property type="match status" value="1"/>
</dbReference>
<dbReference type="SMART" id="SM00062">
    <property type="entry name" value="PBPb"/>
    <property type="match status" value="1"/>
</dbReference>
<feature type="signal peptide" evidence="2">
    <location>
        <begin position="1"/>
        <end position="23"/>
    </location>
</feature>
<feature type="domain" description="Solute-binding protein family 3/N-terminal" evidence="3">
    <location>
        <begin position="26"/>
        <end position="254"/>
    </location>
</feature>
<dbReference type="Gene3D" id="3.40.190.10">
    <property type="entry name" value="Periplasmic binding protein-like II"/>
    <property type="match status" value="2"/>
</dbReference>
<name>A0A1Y6B8X9_9NEIS</name>
<evidence type="ECO:0000313" key="4">
    <source>
        <dbReference type="EMBL" id="SME94658.1"/>
    </source>
</evidence>
<dbReference type="EMBL" id="FXAG01000001">
    <property type="protein sequence ID" value="SME94658.1"/>
    <property type="molecule type" value="Genomic_DNA"/>
</dbReference>
<dbReference type="Proteomes" id="UP000192920">
    <property type="component" value="Unassembled WGS sequence"/>
</dbReference>
<keyword evidence="5" id="KW-1185">Reference proteome</keyword>
<evidence type="ECO:0000313" key="5">
    <source>
        <dbReference type="Proteomes" id="UP000192920"/>
    </source>
</evidence>
<sequence>MFRAHKPVLAMVLALGGGLSAQAAAVLRIGVSDSDGPPIVELASDPQQGLVGGLYKELGTALAEELGTTPQFIVVSRKRVEQNIEANKVDIHCNANPLWYGNASRLGWTQELYPQVERLIALRSNHPIRHLEELAGKRIGTTRGYHYPAVEALWASGQATRVDEARIELLMKSLQKKLIDVAIHSELEFAYWARSYPFEARKLEMLPVVVSTMPTMCAVAPASRYSVTELNQAIARLHKNGKLKTILKAYQWQAN</sequence>
<dbReference type="STRING" id="1123014.SAMN02745746_00275"/>
<evidence type="ECO:0000256" key="2">
    <source>
        <dbReference type="SAM" id="SignalP"/>
    </source>
</evidence>
<protein>
    <submittedName>
        <fullName evidence="4">Extracellular solute-binding protein, family 3</fullName>
    </submittedName>
</protein>
<dbReference type="AlphaFoldDB" id="A0A1Y6B8X9"/>
<evidence type="ECO:0000256" key="1">
    <source>
        <dbReference type="ARBA" id="ARBA00022729"/>
    </source>
</evidence>
<dbReference type="PANTHER" id="PTHR35936:SF6">
    <property type="entry name" value="AMINO ACID ABC TRANSPORTER SUBSTRATE-BINDING PAAT FAMILY PROTEIN"/>
    <property type="match status" value="1"/>
</dbReference>
<organism evidence="4 5">
    <name type="scientific">Pseudogulbenkiania subflava DSM 22618</name>
    <dbReference type="NCBI Taxonomy" id="1123014"/>
    <lineage>
        <taxon>Bacteria</taxon>
        <taxon>Pseudomonadati</taxon>
        <taxon>Pseudomonadota</taxon>
        <taxon>Betaproteobacteria</taxon>
        <taxon>Neisseriales</taxon>
        <taxon>Chromobacteriaceae</taxon>
        <taxon>Pseudogulbenkiania</taxon>
    </lineage>
</organism>
<dbReference type="RefSeq" id="WP_085274655.1">
    <property type="nucleotide sequence ID" value="NZ_FXAG01000001.1"/>
</dbReference>